<dbReference type="PROSITE" id="PS50927">
    <property type="entry name" value="BULB_LECTIN"/>
    <property type="match status" value="2"/>
</dbReference>
<evidence type="ECO:0000256" key="3">
    <source>
        <dbReference type="ARBA" id="ARBA00022679"/>
    </source>
</evidence>
<dbReference type="InterPro" id="IPR036426">
    <property type="entry name" value="Bulb-type_lectin_dom_sf"/>
</dbReference>
<dbReference type="Pfam" id="PF07714">
    <property type="entry name" value="PK_Tyr_Ser-Thr"/>
    <property type="match status" value="1"/>
</dbReference>
<evidence type="ECO:0000256" key="11">
    <source>
        <dbReference type="ARBA" id="ARBA00023157"/>
    </source>
</evidence>
<keyword evidence="2 15" id="KW-0723">Serine/threonine-protein kinase</keyword>
<dbReference type="Proteomes" id="UP000607653">
    <property type="component" value="Unassembled WGS sequence"/>
</dbReference>
<dbReference type="GO" id="GO:0004674">
    <property type="term" value="F:protein serine/threonine kinase activity"/>
    <property type="evidence" value="ECO:0007669"/>
    <property type="project" value="UniProtKB-KW"/>
</dbReference>
<proteinExistence type="inferred from homology"/>
<keyword evidence="6 15" id="KW-0547">Nucleotide-binding</keyword>
<dbReference type="PROSITE" id="PS50948">
    <property type="entry name" value="PAN"/>
    <property type="match status" value="1"/>
</dbReference>
<dbReference type="FunFam" id="1.10.510.10:FF:001023">
    <property type="entry name" value="Os07g0541700 protein"/>
    <property type="match status" value="1"/>
</dbReference>
<dbReference type="InterPro" id="IPR000719">
    <property type="entry name" value="Prot_kinase_dom"/>
</dbReference>
<dbReference type="GO" id="GO:0016020">
    <property type="term" value="C:membrane"/>
    <property type="evidence" value="ECO:0007669"/>
    <property type="project" value="UniProtKB-SubCell"/>
</dbReference>
<keyword evidence="7 15" id="KW-0418">Kinase</keyword>
<dbReference type="GO" id="GO:0005524">
    <property type="term" value="F:ATP binding"/>
    <property type="evidence" value="ECO:0007669"/>
    <property type="project" value="UniProtKB-KW"/>
</dbReference>
<keyword evidence="12" id="KW-0325">Glycoprotein</keyword>
<dbReference type="InterPro" id="IPR003609">
    <property type="entry name" value="Pan_app"/>
</dbReference>
<dbReference type="InterPro" id="IPR024171">
    <property type="entry name" value="SRK-like_kinase"/>
</dbReference>
<evidence type="ECO:0000256" key="5">
    <source>
        <dbReference type="ARBA" id="ARBA00022729"/>
    </source>
</evidence>
<dbReference type="SMART" id="SM00108">
    <property type="entry name" value="B_lectin"/>
    <property type="match status" value="1"/>
</dbReference>
<keyword evidence="8 15" id="KW-0067">ATP-binding</keyword>
<evidence type="ECO:0000256" key="6">
    <source>
        <dbReference type="ARBA" id="ARBA00022741"/>
    </source>
</evidence>
<evidence type="ECO:0000256" key="8">
    <source>
        <dbReference type="ARBA" id="ARBA00022840"/>
    </source>
</evidence>
<evidence type="ECO:0000256" key="13">
    <source>
        <dbReference type="ARBA" id="ARBA00047899"/>
    </source>
</evidence>
<dbReference type="PROSITE" id="PS50011">
    <property type="entry name" value="PROTEIN_KINASE_DOM"/>
    <property type="match status" value="1"/>
</dbReference>
<comment type="subcellular location">
    <subcellularLocation>
        <location evidence="1">Membrane</location>
        <topology evidence="1">Single-pass membrane protein</topology>
    </subcellularLocation>
</comment>
<dbReference type="Pfam" id="PF01453">
    <property type="entry name" value="B_lectin"/>
    <property type="match status" value="1"/>
</dbReference>
<evidence type="ECO:0000256" key="1">
    <source>
        <dbReference type="ARBA" id="ARBA00004167"/>
    </source>
</evidence>
<dbReference type="PIRSF" id="PIRSF000641">
    <property type="entry name" value="SRK"/>
    <property type="match status" value="1"/>
</dbReference>
<evidence type="ECO:0000256" key="7">
    <source>
        <dbReference type="ARBA" id="ARBA00022777"/>
    </source>
</evidence>
<comment type="catalytic activity">
    <reaction evidence="13 15">
        <text>L-threonyl-[protein] + ATP = O-phospho-L-threonyl-[protein] + ADP + H(+)</text>
        <dbReference type="Rhea" id="RHEA:46608"/>
        <dbReference type="Rhea" id="RHEA-COMP:11060"/>
        <dbReference type="Rhea" id="RHEA-COMP:11605"/>
        <dbReference type="ChEBI" id="CHEBI:15378"/>
        <dbReference type="ChEBI" id="CHEBI:30013"/>
        <dbReference type="ChEBI" id="CHEBI:30616"/>
        <dbReference type="ChEBI" id="CHEBI:61977"/>
        <dbReference type="ChEBI" id="CHEBI:456216"/>
        <dbReference type="EC" id="2.7.11.1"/>
    </reaction>
</comment>
<comment type="caution">
    <text evidence="20">The sequence shown here is derived from an EMBL/GenBank/DDBJ whole genome shotgun (WGS) entry which is preliminary data.</text>
</comment>
<feature type="transmembrane region" description="Helical" evidence="16">
    <location>
        <begin position="35"/>
        <end position="57"/>
    </location>
</feature>
<feature type="domain" description="Apple" evidence="19">
    <location>
        <begin position="375"/>
        <end position="455"/>
    </location>
</feature>
<dbReference type="CDD" id="cd00028">
    <property type="entry name" value="B_lectin"/>
    <property type="match status" value="1"/>
</dbReference>
<evidence type="ECO:0000256" key="15">
    <source>
        <dbReference type="PIRNR" id="PIRNR000641"/>
    </source>
</evidence>
<feature type="transmembrane region" description="Helical" evidence="16">
    <location>
        <begin position="492"/>
        <end position="519"/>
    </location>
</feature>
<keyword evidence="11" id="KW-1015">Disulfide bond</keyword>
<dbReference type="EMBL" id="DUZY01000002">
    <property type="protein sequence ID" value="DAD30133.1"/>
    <property type="molecule type" value="Genomic_DNA"/>
</dbReference>
<evidence type="ECO:0000256" key="16">
    <source>
        <dbReference type="SAM" id="Phobius"/>
    </source>
</evidence>
<keyword evidence="4 16" id="KW-0812">Transmembrane</keyword>
<reference evidence="20 21" key="1">
    <citation type="journal article" date="2020" name="Mol. Biol. Evol.">
        <title>Distinct Expression and Methylation Patterns for Genes with Different Fates following a Single Whole-Genome Duplication in Flowering Plants.</title>
        <authorList>
            <person name="Shi T."/>
            <person name="Rahmani R.S."/>
            <person name="Gugger P.F."/>
            <person name="Wang M."/>
            <person name="Li H."/>
            <person name="Zhang Y."/>
            <person name="Li Z."/>
            <person name="Wang Q."/>
            <person name="Van de Peer Y."/>
            <person name="Marchal K."/>
            <person name="Chen J."/>
        </authorList>
    </citation>
    <scope>NUCLEOTIDE SEQUENCE [LARGE SCALE GENOMIC DNA]</scope>
    <source>
        <tissue evidence="20">Leaf</tissue>
    </source>
</reference>
<evidence type="ECO:0000256" key="14">
    <source>
        <dbReference type="ARBA" id="ARBA00048679"/>
    </source>
</evidence>
<evidence type="ECO:0000256" key="9">
    <source>
        <dbReference type="ARBA" id="ARBA00022989"/>
    </source>
</evidence>
<dbReference type="EC" id="2.7.11.1" evidence="15"/>
<keyword evidence="5" id="KW-0732">Signal</keyword>
<dbReference type="InterPro" id="IPR001245">
    <property type="entry name" value="Ser-Thr/Tyr_kinase_cat_dom"/>
</dbReference>
<keyword evidence="3 15" id="KW-0808">Transferase</keyword>
<dbReference type="SUPFAM" id="SSF56112">
    <property type="entry name" value="Protein kinase-like (PK-like)"/>
    <property type="match status" value="1"/>
</dbReference>
<dbReference type="PANTHER" id="PTHR47974:SF10">
    <property type="entry name" value="RECEPTOR-LIKE SERINE_THREONINE-PROTEIN KINASE"/>
    <property type="match status" value="1"/>
</dbReference>
<comment type="catalytic activity">
    <reaction evidence="14 15">
        <text>L-seryl-[protein] + ATP = O-phospho-L-seryl-[protein] + ADP + H(+)</text>
        <dbReference type="Rhea" id="RHEA:17989"/>
        <dbReference type="Rhea" id="RHEA-COMP:9863"/>
        <dbReference type="Rhea" id="RHEA-COMP:11604"/>
        <dbReference type="ChEBI" id="CHEBI:15378"/>
        <dbReference type="ChEBI" id="CHEBI:29999"/>
        <dbReference type="ChEBI" id="CHEBI:30616"/>
        <dbReference type="ChEBI" id="CHEBI:83421"/>
        <dbReference type="ChEBI" id="CHEBI:456216"/>
        <dbReference type="EC" id="2.7.11.1"/>
    </reaction>
</comment>
<dbReference type="InterPro" id="IPR011009">
    <property type="entry name" value="Kinase-like_dom_sf"/>
</dbReference>
<gene>
    <name evidence="20" type="ORF">HUJ06_031601</name>
</gene>
<dbReference type="Gene3D" id="2.90.10.10">
    <property type="entry name" value="Bulb-type lectin domain"/>
    <property type="match status" value="2"/>
</dbReference>
<evidence type="ECO:0000259" key="18">
    <source>
        <dbReference type="PROSITE" id="PS50927"/>
    </source>
</evidence>
<evidence type="ECO:0000313" key="21">
    <source>
        <dbReference type="Proteomes" id="UP000607653"/>
    </source>
</evidence>
<name>A0A822YDC1_NELNU</name>
<evidence type="ECO:0000259" key="19">
    <source>
        <dbReference type="PROSITE" id="PS50948"/>
    </source>
</evidence>
<protein>
    <recommendedName>
        <fullName evidence="15">Receptor-like serine/threonine-protein kinase</fullName>
        <ecNumber evidence="15">2.7.11.1</ecNumber>
    </recommendedName>
</protein>
<keyword evidence="9 16" id="KW-1133">Transmembrane helix</keyword>
<dbReference type="Gene3D" id="3.30.200.20">
    <property type="entry name" value="Phosphorylase Kinase, domain 1"/>
    <property type="match status" value="1"/>
</dbReference>
<dbReference type="Pfam" id="PF00954">
    <property type="entry name" value="S_locus_glycop"/>
    <property type="match status" value="1"/>
</dbReference>
<evidence type="ECO:0000259" key="17">
    <source>
        <dbReference type="PROSITE" id="PS50011"/>
    </source>
</evidence>
<dbReference type="InterPro" id="IPR000858">
    <property type="entry name" value="S_locus_glycoprot_dom"/>
</dbReference>
<dbReference type="SUPFAM" id="SSF51110">
    <property type="entry name" value="alpha-D-mannose-specific plant lectins"/>
    <property type="match status" value="2"/>
</dbReference>
<comment type="similarity">
    <text evidence="15">Belongs to the protein kinase superfamily. Ser/Thr protein kinase family.</text>
</comment>
<sequence>MIHSVVPVAMHGVWRKQLKPRVSIRHFEGKCCKRYCTGGFGSIFALFLVLGSLASGFCEVLPMVSVPLGFEISGYGRSRTWVSENGVFAFGFLDDYQKEYDGFVVGIRYNLGNKAANVPVWTIGDGFRVSENSTLRLSMDGSLVLFDNLSALLVWSSNTSSIGVQTATLLDNGNLVLLGNEGKILWESFSSPTNTLLPGQSLHFPQALRAPSTNSISSYYNLVLRRSGGLSLVWENNVTYWSSHLTSSVVVEEARFQASGVIGLFDANNRSVWFESSRDFNDPSVVLRHFRMDADGNLRMYSWDNSVLTWKVGWQALENQCDVFGSCGLYSFCKYNSTGPACDCLSKYSWNSGAGPLGMDTGPSGCRRMVDLQSCKTKASIMVLKHTVLYSLYPPHDVDIMLSEEGCKEYCSKDISCTAVTAKNNGSGICTIKRTNFISGYMDPSVPANSFLKICSVPVAVSAQETNAHGNGASIPISSKRSVSHVESSKNLMVAIIAIVLITVSAFLTLEMFVFWFILQRRQIKAQSRIPFGKDAQMNPHYSALIRLSYEEVKDLTTNFSDQLGQSVFKGILPNRTPVIAKVLAPVSSSERDFRMGVSTLGGTHHRNLVPLKGFCFESKRKILIYEYIPNGSLDKWLFNTKGGRSQLNWHQRLDIALGVARALAYLHSECQQCIPHGNLKLENVLLDEKLVPKVTDFGLQRFLEKEAAASSESLPERDIYMFGEMLLQILMGNRDIPKDNLYTLVKGKYKTEINNSVVEWEGVERMLRIALWCMHDPPFLRPSFGEVAKVLEGTLSVDIPPTPAFGKENKMDEGEIAEIEVVS</sequence>
<evidence type="ECO:0000256" key="10">
    <source>
        <dbReference type="ARBA" id="ARBA00023136"/>
    </source>
</evidence>
<feature type="domain" description="Bulb-type lectin" evidence="18">
    <location>
        <begin position="193"/>
        <end position="313"/>
    </location>
</feature>
<evidence type="ECO:0000313" key="20">
    <source>
        <dbReference type="EMBL" id="DAD30133.1"/>
    </source>
</evidence>
<dbReference type="GO" id="GO:0048544">
    <property type="term" value="P:recognition of pollen"/>
    <property type="evidence" value="ECO:0007669"/>
    <property type="project" value="InterPro"/>
</dbReference>
<evidence type="ECO:0000256" key="4">
    <source>
        <dbReference type="ARBA" id="ARBA00022692"/>
    </source>
</evidence>
<accession>A0A822YDC1</accession>
<dbReference type="InterPro" id="IPR001480">
    <property type="entry name" value="Bulb-type_lectin_dom"/>
</dbReference>
<keyword evidence="21" id="KW-1185">Reference proteome</keyword>
<evidence type="ECO:0000256" key="2">
    <source>
        <dbReference type="ARBA" id="ARBA00022527"/>
    </source>
</evidence>
<feature type="domain" description="Protein kinase" evidence="17">
    <location>
        <begin position="558"/>
        <end position="824"/>
    </location>
</feature>
<dbReference type="AlphaFoldDB" id="A0A822YDC1"/>
<dbReference type="PANTHER" id="PTHR47974">
    <property type="entry name" value="OS07G0415500 PROTEIN"/>
    <property type="match status" value="1"/>
</dbReference>
<feature type="domain" description="Bulb-type lectin" evidence="18">
    <location>
        <begin position="66"/>
        <end position="190"/>
    </location>
</feature>
<evidence type="ECO:0000256" key="12">
    <source>
        <dbReference type="ARBA" id="ARBA00023180"/>
    </source>
</evidence>
<keyword evidence="10 16" id="KW-0472">Membrane</keyword>
<organism evidence="20 21">
    <name type="scientific">Nelumbo nucifera</name>
    <name type="common">Sacred lotus</name>
    <dbReference type="NCBI Taxonomy" id="4432"/>
    <lineage>
        <taxon>Eukaryota</taxon>
        <taxon>Viridiplantae</taxon>
        <taxon>Streptophyta</taxon>
        <taxon>Embryophyta</taxon>
        <taxon>Tracheophyta</taxon>
        <taxon>Spermatophyta</taxon>
        <taxon>Magnoliopsida</taxon>
        <taxon>Proteales</taxon>
        <taxon>Nelumbonaceae</taxon>
        <taxon>Nelumbo</taxon>
    </lineage>
</organism>
<dbReference type="Gene3D" id="1.10.510.10">
    <property type="entry name" value="Transferase(Phosphotransferase) domain 1"/>
    <property type="match status" value="1"/>
</dbReference>